<evidence type="ECO:0000256" key="4">
    <source>
        <dbReference type="ARBA" id="ARBA00023015"/>
    </source>
</evidence>
<reference evidence="9 10" key="1">
    <citation type="submission" date="2018-03" db="EMBL/GenBank/DDBJ databases">
        <authorList>
            <person name="Guldener U."/>
        </authorList>
    </citation>
    <scope>NUCLEOTIDE SEQUENCE [LARGE SCALE GENOMIC DNA]</scope>
    <source>
        <strain evidence="9 10">DAOM196992</strain>
    </source>
</reference>
<evidence type="ECO:0000256" key="1">
    <source>
        <dbReference type="ARBA" id="ARBA00004123"/>
    </source>
</evidence>
<feature type="compositionally biased region" description="Basic residues" evidence="7">
    <location>
        <begin position="606"/>
        <end position="615"/>
    </location>
</feature>
<feature type="region of interest" description="Disordered" evidence="7">
    <location>
        <begin position="1"/>
        <end position="44"/>
    </location>
</feature>
<evidence type="ECO:0000256" key="6">
    <source>
        <dbReference type="ARBA" id="ARBA00023242"/>
    </source>
</evidence>
<evidence type="ECO:0000256" key="7">
    <source>
        <dbReference type="SAM" id="MobiDB-lite"/>
    </source>
</evidence>
<evidence type="ECO:0000256" key="3">
    <source>
        <dbReference type="ARBA" id="ARBA00017307"/>
    </source>
</evidence>
<proteinExistence type="inferred from homology"/>
<gene>
    <name evidence="9" type="ORF">PSFLO_07142</name>
</gene>
<dbReference type="PANTHER" id="PTHR46469">
    <property type="entry name" value="TRANSCRIPTION INITIATION FACTOR TFIID SUBUNIT 8"/>
    <property type="match status" value="1"/>
</dbReference>
<keyword evidence="6" id="KW-0539">Nucleus</keyword>
<feature type="region of interest" description="Disordered" evidence="7">
    <location>
        <begin position="347"/>
        <end position="421"/>
    </location>
</feature>
<feature type="region of interest" description="Disordered" evidence="7">
    <location>
        <begin position="591"/>
        <end position="615"/>
    </location>
</feature>
<keyword evidence="5" id="KW-0804">Transcription</keyword>
<dbReference type="Pfam" id="PF07524">
    <property type="entry name" value="Bromo_TP"/>
    <property type="match status" value="1"/>
</dbReference>
<keyword evidence="10" id="KW-1185">Reference proteome</keyword>
<feature type="compositionally biased region" description="Low complexity" evidence="7">
    <location>
        <begin position="355"/>
        <end position="376"/>
    </location>
</feature>
<dbReference type="InterPro" id="IPR009072">
    <property type="entry name" value="Histone-fold"/>
</dbReference>
<evidence type="ECO:0000256" key="2">
    <source>
        <dbReference type="ARBA" id="ARBA00008767"/>
    </source>
</evidence>
<feature type="domain" description="Bromodomain associated" evidence="8">
    <location>
        <begin position="66"/>
        <end position="128"/>
    </location>
</feature>
<protein>
    <recommendedName>
        <fullName evidence="3">Transcription initiation factor TFIID subunit 8</fullName>
    </recommendedName>
</protein>
<comment type="similarity">
    <text evidence="2">Belongs to the TAF8 family.</text>
</comment>
<feature type="region of interest" description="Disordered" evidence="7">
    <location>
        <begin position="142"/>
        <end position="257"/>
    </location>
</feature>
<dbReference type="GO" id="GO:0006367">
    <property type="term" value="P:transcription initiation at RNA polymerase II promoter"/>
    <property type="evidence" value="ECO:0007669"/>
    <property type="project" value="TreeGrafter"/>
</dbReference>
<dbReference type="InterPro" id="IPR006565">
    <property type="entry name" value="BTP"/>
</dbReference>
<dbReference type="CDD" id="cd08049">
    <property type="entry name" value="TAF8"/>
    <property type="match status" value="1"/>
</dbReference>
<feature type="compositionally biased region" description="Low complexity" evidence="7">
    <location>
        <begin position="20"/>
        <end position="36"/>
    </location>
</feature>
<feature type="compositionally biased region" description="Low complexity" evidence="7">
    <location>
        <begin position="214"/>
        <end position="223"/>
    </location>
</feature>
<evidence type="ECO:0000313" key="9">
    <source>
        <dbReference type="EMBL" id="SPO41660.1"/>
    </source>
</evidence>
<dbReference type="PANTHER" id="PTHR46469:SF1">
    <property type="entry name" value="TRANSCRIPTION INITIATION FACTOR TFIID SUBUNIT 8"/>
    <property type="match status" value="1"/>
</dbReference>
<dbReference type="InterPro" id="IPR037818">
    <property type="entry name" value="TAF8"/>
</dbReference>
<dbReference type="GO" id="GO:0005669">
    <property type="term" value="C:transcription factor TFIID complex"/>
    <property type="evidence" value="ECO:0007669"/>
    <property type="project" value="InterPro"/>
</dbReference>
<dbReference type="OrthoDB" id="2193813at2759"/>
<accession>A0A5C3FBL3</accession>
<sequence length="615" mass="63388">MSDRPATFGSGSVPPPPASSSPSVSQQQPVASSSSSRTRRQRPVTYCLPPSSWAANVTEDDAQLSLHKLVAAQSQRQGFDAASSSALHELSHLTERFMLSIFAAASHGAELANRGSPSARDLIYSLETHGLPIAELRHFARDQEQQAAPPSQKAQGKARATFPAPTARSVEAAADHQYGWTDPTSAFLPSDSDTDEQSDAWSVSSESDGGGSNANRRAALAARVQRRQQRIERAEAKRRRREQRMASDPTGSGLDVSALQEGERAWKRIADHVVPKHLPGRPPRHCWVETAAYPPNAYSSGGPGGSTASNPLVLVNRKLANARLVEASLRRLIQNTDSVAALAMAASRDGGGGRPAAAPAASADAAQHAGDSSASGVRSQQVGGQPSPRSGDSPYASAAEPSSSSAAAAGGHPSDGVFATPKLPSRASLTLRLKNKVSAPATPASILGVDAPPPMMTPLPLSRSRRGTLTSTPSGFPMLDPLLASPMTPAGGIGGPMTPYPPTPSSTAFGGQYFGSQAFGWNQRASFSDGAAGAFAVPRSRTASMAGLGVGPGGAGKGGADVDEQAEAGLPLRMPGAVNYKNVWYAPGSAGSGGAEAGSGGGANRGAKRMRKWKV</sequence>
<evidence type="ECO:0000259" key="8">
    <source>
        <dbReference type="Pfam" id="PF07524"/>
    </source>
</evidence>
<dbReference type="AlphaFoldDB" id="A0A5C3FBL3"/>
<feature type="compositionally biased region" description="Polar residues" evidence="7">
    <location>
        <begin position="145"/>
        <end position="154"/>
    </location>
</feature>
<feature type="compositionally biased region" description="Low complexity" evidence="7">
    <location>
        <begin position="393"/>
        <end position="416"/>
    </location>
</feature>
<evidence type="ECO:0000256" key="5">
    <source>
        <dbReference type="ARBA" id="ARBA00023163"/>
    </source>
</evidence>
<dbReference type="Gene3D" id="1.10.20.10">
    <property type="entry name" value="Histone, subunit A"/>
    <property type="match status" value="1"/>
</dbReference>
<keyword evidence="4" id="KW-0805">Transcription regulation</keyword>
<dbReference type="InterPro" id="IPR019473">
    <property type="entry name" value="TFIID_su8_C"/>
</dbReference>
<dbReference type="Proteomes" id="UP000323386">
    <property type="component" value="Unassembled WGS sequence"/>
</dbReference>
<feature type="compositionally biased region" description="Polar residues" evidence="7">
    <location>
        <begin position="377"/>
        <end position="390"/>
    </location>
</feature>
<comment type="subcellular location">
    <subcellularLocation>
        <location evidence="1">Nucleus</location>
    </subcellularLocation>
</comment>
<name>A0A5C3FBL3_9BASI</name>
<evidence type="ECO:0000313" key="10">
    <source>
        <dbReference type="Proteomes" id="UP000323386"/>
    </source>
</evidence>
<dbReference type="GO" id="GO:0046982">
    <property type="term" value="F:protein heterodimerization activity"/>
    <property type="evidence" value="ECO:0007669"/>
    <property type="project" value="InterPro"/>
</dbReference>
<organism evidence="9 10">
    <name type="scientific">Pseudozyma flocculosa</name>
    <dbReference type="NCBI Taxonomy" id="84751"/>
    <lineage>
        <taxon>Eukaryota</taxon>
        <taxon>Fungi</taxon>
        <taxon>Dikarya</taxon>
        <taxon>Basidiomycota</taxon>
        <taxon>Ustilaginomycotina</taxon>
        <taxon>Ustilaginomycetes</taxon>
        <taxon>Ustilaginales</taxon>
        <taxon>Ustilaginaceae</taxon>
        <taxon>Pseudozyma</taxon>
    </lineage>
</organism>
<dbReference type="EMBL" id="OOIP01000030">
    <property type="protein sequence ID" value="SPO41660.1"/>
    <property type="molecule type" value="Genomic_DNA"/>
</dbReference>
<feature type="compositionally biased region" description="Gly residues" evidence="7">
    <location>
        <begin position="591"/>
        <end position="604"/>
    </location>
</feature>
<dbReference type="CDD" id="cd00076">
    <property type="entry name" value="HFD_SF"/>
    <property type="match status" value="1"/>
</dbReference>